<evidence type="ECO:0000313" key="1">
    <source>
        <dbReference type="EMBL" id="MFJ1470139.1"/>
    </source>
</evidence>
<organism evidence="1 2">
    <name type="scientific">Massilia orientalis</name>
    <dbReference type="NCBI Taxonomy" id="3050128"/>
    <lineage>
        <taxon>Bacteria</taxon>
        <taxon>Pseudomonadati</taxon>
        <taxon>Pseudomonadota</taxon>
        <taxon>Betaproteobacteria</taxon>
        <taxon>Burkholderiales</taxon>
        <taxon>Oxalobacteraceae</taxon>
        <taxon>Telluria group</taxon>
        <taxon>Massilia</taxon>
    </lineage>
</organism>
<proteinExistence type="predicted"/>
<name>A0ACC7MEV2_9BURK</name>
<dbReference type="Proteomes" id="UP001168096">
    <property type="component" value="Unassembled WGS sequence"/>
</dbReference>
<protein>
    <submittedName>
        <fullName evidence="1">Uncharacterized protein</fullName>
    </submittedName>
</protein>
<comment type="caution">
    <text evidence="1">The sequence shown here is derived from an EMBL/GenBank/DDBJ whole genome shotgun (WGS) entry which is preliminary data.</text>
</comment>
<evidence type="ECO:0000313" key="2">
    <source>
        <dbReference type="Proteomes" id="UP001168096"/>
    </source>
</evidence>
<sequence>MPSEKGVDQNGAQTERIDKSSKHEQDEKARQGDQLGGCQIAGLGEF</sequence>
<accession>A0ACC7MEV2</accession>
<gene>
    <name evidence="1" type="ORF">QPK29_020705</name>
</gene>
<keyword evidence="2" id="KW-1185">Reference proteome</keyword>
<dbReference type="EMBL" id="JASNRB020000013">
    <property type="protein sequence ID" value="MFJ1470139.1"/>
    <property type="molecule type" value="Genomic_DNA"/>
</dbReference>
<reference evidence="1" key="1">
    <citation type="submission" date="2024-11" db="EMBL/GenBank/DDBJ databases">
        <title>Description of Massilia orientalis sp. nov., isolated from rhizosphere soil of Ageratina adenophora.</title>
        <authorList>
            <person name="Wang Y."/>
        </authorList>
    </citation>
    <scope>NUCLEOTIDE SEQUENCE</scope>
    <source>
        <strain evidence="1">YIM B02787</strain>
    </source>
</reference>